<gene>
    <name evidence="3" type="primary">LOC110788583</name>
</gene>
<feature type="domain" description="Endonuclease/exonuclease/phosphatase" evidence="1">
    <location>
        <begin position="68"/>
        <end position="190"/>
    </location>
</feature>
<evidence type="ECO:0000259" key="1">
    <source>
        <dbReference type="Pfam" id="PF03372"/>
    </source>
</evidence>
<dbReference type="Pfam" id="PF03372">
    <property type="entry name" value="Exo_endo_phos"/>
    <property type="match status" value="1"/>
</dbReference>
<dbReference type="PANTHER" id="PTHR33710">
    <property type="entry name" value="BNAC02G09200D PROTEIN"/>
    <property type="match status" value="1"/>
</dbReference>
<sequence length="415" mass="46774">MILLVCIPPCNGSVVTEPNPWKIVARRTKGFSKMRTLSPNNPFSVLSGELEFKEISGGDLEHEEVDKSNQPEPPNEEDTGKDMWSFLLTLATSVGSYLWLITGDFNSPLCEADRINGYHVFVMEVKDFDDFITVAGLFPLKSVGHYFSWHTGIGDGKIASRIDWCLGNADWIHKYSSVHVDYLNPSISDHYPLLINCLLDKPKGGRPFRFLNYLVEHSKFTSTIQTCKLKEVKISLKRLHIEELSGITGRINQARSELDEVQNAFQAASLPELLVKEVVCVENLRKWLRVDEISLRQNSRIQWLQLGDSNNQFFFSTSEILAFYEKLLGTSASSLPSIHIPTVRSGPRLTNSAKRDLCKDVTNEEIDLAIKGIGNDKAPGPDGLNAVFFKKSWPITKQDIYKAVKEFFSTNTMLP</sequence>
<evidence type="ECO:0000313" key="2">
    <source>
        <dbReference type="Proteomes" id="UP000813463"/>
    </source>
</evidence>
<accession>A0ABM3QQ84</accession>
<dbReference type="PANTHER" id="PTHR33710:SF80">
    <property type="entry name" value="ENDONUCLEASE_EXONUCLEASE_PHOSPHATASE"/>
    <property type="match status" value="1"/>
</dbReference>
<dbReference type="Gene3D" id="3.60.10.10">
    <property type="entry name" value="Endonuclease/exonuclease/phosphatase"/>
    <property type="match status" value="1"/>
</dbReference>
<dbReference type="InterPro" id="IPR036691">
    <property type="entry name" value="Endo/exonu/phosph_ase_sf"/>
</dbReference>
<reference evidence="2" key="1">
    <citation type="journal article" date="2021" name="Nat. Commun.">
        <title>Genomic analyses provide insights into spinach domestication and the genetic basis of agronomic traits.</title>
        <authorList>
            <person name="Cai X."/>
            <person name="Sun X."/>
            <person name="Xu C."/>
            <person name="Sun H."/>
            <person name="Wang X."/>
            <person name="Ge C."/>
            <person name="Zhang Z."/>
            <person name="Wang Q."/>
            <person name="Fei Z."/>
            <person name="Jiao C."/>
            <person name="Wang Q."/>
        </authorList>
    </citation>
    <scope>NUCLEOTIDE SEQUENCE [LARGE SCALE GENOMIC DNA]</scope>
    <source>
        <strain evidence="2">cv. Varoflay</strain>
    </source>
</reference>
<organism evidence="2 3">
    <name type="scientific">Spinacia oleracea</name>
    <name type="common">Spinach</name>
    <dbReference type="NCBI Taxonomy" id="3562"/>
    <lineage>
        <taxon>Eukaryota</taxon>
        <taxon>Viridiplantae</taxon>
        <taxon>Streptophyta</taxon>
        <taxon>Embryophyta</taxon>
        <taxon>Tracheophyta</taxon>
        <taxon>Spermatophyta</taxon>
        <taxon>Magnoliopsida</taxon>
        <taxon>eudicotyledons</taxon>
        <taxon>Gunneridae</taxon>
        <taxon>Pentapetalae</taxon>
        <taxon>Caryophyllales</taxon>
        <taxon>Chenopodiaceae</taxon>
        <taxon>Chenopodioideae</taxon>
        <taxon>Anserineae</taxon>
        <taxon>Spinacia</taxon>
    </lineage>
</organism>
<proteinExistence type="predicted"/>
<dbReference type="SUPFAM" id="SSF56219">
    <property type="entry name" value="DNase I-like"/>
    <property type="match status" value="1"/>
</dbReference>
<name>A0ABM3QQ84_SPIOL</name>
<reference evidence="3" key="2">
    <citation type="submission" date="2025-08" db="UniProtKB">
        <authorList>
            <consortium name="RefSeq"/>
        </authorList>
    </citation>
    <scope>IDENTIFICATION</scope>
    <source>
        <tissue evidence="3">Leaf</tissue>
    </source>
</reference>
<dbReference type="Proteomes" id="UP000813463">
    <property type="component" value="Chromosome 5"/>
</dbReference>
<dbReference type="RefSeq" id="XP_056685522.1">
    <property type="nucleotide sequence ID" value="XM_056829544.1"/>
</dbReference>
<dbReference type="GeneID" id="110788583"/>
<dbReference type="InterPro" id="IPR005135">
    <property type="entry name" value="Endo/exonuclease/phosphatase"/>
</dbReference>
<keyword evidence="2" id="KW-1185">Reference proteome</keyword>
<protein>
    <recommendedName>
        <fullName evidence="1">Endonuclease/exonuclease/phosphatase domain-containing protein</fullName>
    </recommendedName>
</protein>
<evidence type="ECO:0000313" key="3">
    <source>
        <dbReference type="RefSeq" id="XP_056685522.1"/>
    </source>
</evidence>